<dbReference type="EC" id="2.7.13.3" evidence="3"/>
<dbReference type="InterPro" id="IPR036097">
    <property type="entry name" value="HisK_dim/P_sf"/>
</dbReference>
<dbReference type="InterPro" id="IPR005467">
    <property type="entry name" value="His_kinase_dom"/>
</dbReference>
<dbReference type="PANTHER" id="PTHR45453">
    <property type="entry name" value="PHOSPHATE REGULON SENSOR PROTEIN PHOR"/>
    <property type="match status" value="1"/>
</dbReference>
<dbReference type="InterPro" id="IPR003594">
    <property type="entry name" value="HATPase_dom"/>
</dbReference>
<comment type="subcellular location">
    <subcellularLocation>
        <location evidence="2">Cell membrane</location>
    </subcellularLocation>
</comment>
<dbReference type="InterPro" id="IPR004358">
    <property type="entry name" value="Sig_transdc_His_kin-like_C"/>
</dbReference>
<dbReference type="RefSeq" id="WP_090673608.1">
    <property type="nucleotide sequence ID" value="NZ_FNIT01000005.1"/>
</dbReference>
<organism evidence="14 15">
    <name type="scientific">Aureimonas jatrophae</name>
    <dbReference type="NCBI Taxonomy" id="1166073"/>
    <lineage>
        <taxon>Bacteria</taxon>
        <taxon>Pseudomonadati</taxon>
        <taxon>Pseudomonadota</taxon>
        <taxon>Alphaproteobacteria</taxon>
        <taxon>Hyphomicrobiales</taxon>
        <taxon>Aurantimonadaceae</taxon>
        <taxon>Aureimonas</taxon>
    </lineage>
</organism>
<keyword evidence="5" id="KW-0597">Phosphoprotein</keyword>
<evidence type="ECO:0000256" key="11">
    <source>
        <dbReference type="ARBA" id="ARBA00023136"/>
    </source>
</evidence>
<dbReference type="GO" id="GO:0016036">
    <property type="term" value="P:cellular response to phosphate starvation"/>
    <property type="evidence" value="ECO:0007669"/>
    <property type="project" value="TreeGrafter"/>
</dbReference>
<evidence type="ECO:0000256" key="1">
    <source>
        <dbReference type="ARBA" id="ARBA00000085"/>
    </source>
</evidence>
<dbReference type="SUPFAM" id="SSF47384">
    <property type="entry name" value="Homodimeric domain of signal transducing histidine kinase"/>
    <property type="match status" value="1"/>
</dbReference>
<evidence type="ECO:0000256" key="4">
    <source>
        <dbReference type="ARBA" id="ARBA00022475"/>
    </source>
</evidence>
<keyword evidence="6" id="KW-0808">Transferase</keyword>
<dbReference type="InterPro" id="IPR050351">
    <property type="entry name" value="BphY/WalK/GraS-like"/>
</dbReference>
<gene>
    <name evidence="14" type="ORF">SAMN05192530_105113</name>
</gene>
<accession>A0A1H0IFL1</accession>
<dbReference type="Pfam" id="PF00512">
    <property type="entry name" value="HisKA"/>
    <property type="match status" value="1"/>
</dbReference>
<keyword evidence="9" id="KW-0067">ATP-binding</keyword>
<keyword evidence="12" id="KW-0812">Transmembrane</keyword>
<dbReference type="STRING" id="1166073.SAMN05192530_105113"/>
<dbReference type="CDD" id="cd00075">
    <property type="entry name" value="HATPase"/>
    <property type="match status" value="1"/>
</dbReference>
<dbReference type="Gene3D" id="1.10.287.130">
    <property type="match status" value="1"/>
</dbReference>
<dbReference type="SMART" id="SM00387">
    <property type="entry name" value="HATPase_c"/>
    <property type="match status" value="1"/>
</dbReference>
<evidence type="ECO:0000256" key="7">
    <source>
        <dbReference type="ARBA" id="ARBA00022741"/>
    </source>
</evidence>
<sequence>MEAEGEGRGRRDWSALPTVLILAAGLLLDVALGGALPREVALACVALGAVSYGFSRLWRRRRPAGPAARVRASSVWPDAGMRGVVEAVREPAFLVDRSLALRFRNDVSLAPFGVIALGDPISLRFRSPDLLQALEAAVATGDAQATEFTERSPVDRSWLVDVLPVRGAGSGPPPFLLLLFRDQTASRRLERMRTDFVANASHELRTPLASLTGFIETLKGPAREDAAARERFLDIMLDQSRRMSRLIDDLLSLSRIETRRQLQSGERADLAHVLRSVAHEIEPQAREAGVALTLLGIGADPIWVNGDTDELVQVFTNLAENAIKYGRDGGRLEIGVETAPPLAGKPQVEALVRDFGKGIAPEHLPRLTERFYRVEGKTRERGTGLGLSIVRNVLIRHRTRLRIVSEPGEGATFSVRFDRLDSSEAK</sequence>
<dbReference type="InterPro" id="IPR036890">
    <property type="entry name" value="HATPase_C_sf"/>
</dbReference>
<dbReference type="PANTHER" id="PTHR45453:SF1">
    <property type="entry name" value="PHOSPHATE REGULON SENSOR PROTEIN PHOR"/>
    <property type="match status" value="1"/>
</dbReference>
<evidence type="ECO:0000256" key="10">
    <source>
        <dbReference type="ARBA" id="ARBA00023012"/>
    </source>
</evidence>
<evidence type="ECO:0000256" key="8">
    <source>
        <dbReference type="ARBA" id="ARBA00022777"/>
    </source>
</evidence>
<dbReference type="SUPFAM" id="SSF55874">
    <property type="entry name" value="ATPase domain of HSP90 chaperone/DNA topoisomerase II/histidine kinase"/>
    <property type="match status" value="1"/>
</dbReference>
<evidence type="ECO:0000259" key="13">
    <source>
        <dbReference type="PROSITE" id="PS50109"/>
    </source>
</evidence>
<keyword evidence="4" id="KW-1003">Cell membrane</keyword>
<feature type="domain" description="Histidine kinase" evidence="13">
    <location>
        <begin position="199"/>
        <end position="421"/>
    </location>
</feature>
<dbReference type="PROSITE" id="PS50109">
    <property type="entry name" value="HIS_KIN"/>
    <property type="match status" value="1"/>
</dbReference>
<name>A0A1H0IFL1_9HYPH</name>
<keyword evidence="8 14" id="KW-0418">Kinase</keyword>
<keyword evidence="12" id="KW-1133">Transmembrane helix</keyword>
<dbReference type="InterPro" id="IPR003661">
    <property type="entry name" value="HisK_dim/P_dom"/>
</dbReference>
<keyword evidence="7" id="KW-0547">Nucleotide-binding</keyword>
<dbReference type="EMBL" id="FNIT01000005">
    <property type="protein sequence ID" value="SDO30070.1"/>
    <property type="molecule type" value="Genomic_DNA"/>
</dbReference>
<dbReference type="OrthoDB" id="9813151at2"/>
<feature type="transmembrane region" description="Helical" evidence="12">
    <location>
        <begin position="12"/>
        <end position="34"/>
    </location>
</feature>
<dbReference type="Pfam" id="PF02518">
    <property type="entry name" value="HATPase_c"/>
    <property type="match status" value="1"/>
</dbReference>
<evidence type="ECO:0000256" key="2">
    <source>
        <dbReference type="ARBA" id="ARBA00004236"/>
    </source>
</evidence>
<evidence type="ECO:0000256" key="12">
    <source>
        <dbReference type="SAM" id="Phobius"/>
    </source>
</evidence>
<evidence type="ECO:0000313" key="15">
    <source>
        <dbReference type="Proteomes" id="UP000198793"/>
    </source>
</evidence>
<proteinExistence type="predicted"/>
<keyword evidence="10" id="KW-0902">Two-component regulatory system</keyword>
<dbReference type="GO" id="GO:0000155">
    <property type="term" value="F:phosphorelay sensor kinase activity"/>
    <property type="evidence" value="ECO:0007669"/>
    <property type="project" value="InterPro"/>
</dbReference>
<evidence type="ECO:0000256" key="5">
    <source>
        <dbReference type="ARBA" id="ARBA00022553"/>
    </source>
</evidence>
<reference evidence="14 15" key="1">
    <citation type="submission" date="2016-10" db="EMBL/GenBank/DDBJ databases">
        <authorList>
            <person name="de Groot N.N."/>
        </authorList>
    </citation>
    <scope>NUCLEOTIDE SEQUENCE [LARGE SCALE GENOMIC DNA]</scope>
    <source>
        <strain evidence="15">L7-484,KACC 16230,DSM 25025</strain>
    </source>
</reference>
<keyword evidence="15" id="KW-1185">Reference proteome</keyword>
<evidence type="ECO:0000256" key="3">
    <source>
        <dbReference type="ARBA" id="ARBA00012438"/>
    </source>
</evidence>
<dbReference type="FunFam" id="1.10.287.130:FF:000008">
    <property type="entry name" value="Two-component sensor histidine kinase"/>
    <property type="match status" value="1"/>
</dbReference>
<dbReference type="SMART" id="SM00388">
    <property type="entry name" value="HisKA"/>
    <property type="match status" value="1"/>
</dbReference>
<dbReference type="GO" id="GO:0005886">
    <property type="term" value="C:plasma membrane"/>
    <property type="evidence" value="ECO:0007669"/>
    <property type="project" value="UniProtKB-SubCell"/>
</dbReference>
<dbReference type="Proteomes" id="UP000198793">
    <property type="component" value="Unassembled WGS sequence"/>
</dbReference>
<dbReference type="GO" id="GO:0004721">
    <property type="term" value="F:phosphoprotein phosphatase activity"/>
    <property type="evidence" value="ECO:0007669"/>
    <property type="project" value="TreeGrafter"/>
</dbReference>
<dbReference type="GO" id="GO:0005524">
    <property type="term" value="F:ATP binding"/>
    <property type="evidence" value="ECO:0007669"/>
    <property type="project" value="UniProtKB-KW"/>
</dbReference>
<evidence type="ECO:0000256" key="6">
    <source>
        <dbReference type="ARBA" id="ARBA00022679"/>
    </source>
</evidence>
<keyword evidence="11 12" id="KW-0472">Membrane</keyword>
<evidence type="ECO:0000256" key="9">
    <source>
        <dbReference type="ARBA" id="ARBA00022840"/>
    </source>
</evidence>
<evidence type="ECO:0000313" key="14">
    <source>
        <dbReference type="EMBL" id="SDO30070.1"/>
    </source>
</evidence>
<protein>
    <recommendedName>
        <fullName evidence="3">histidine kinase</fullName>
        <ecNumber evidence="3">2.7.13.3</ecNumber>
    </recommendedName>
</protein>
<dbReference type="Gene3D" id="3.30.565.10">
    <property type="entry name" value="Histidine kinase-like ATPase, C-terminal domain"/>
    <property type="match status" value="1"/>
</dbReference>
<dbReference type="AlphaFoldDB" id="A0A1H0IFL1"/>
<comment type="catalytic activity">
    <reaction evidence="1">
        <text>ATP + protein L-histidine = ADP + protein N-phospho-L-histidine.</text>
        <dbReference type="EC" id="2.7.13.3"/>
    </reaction>
</comment>
<dbReference type="CDD" id="cd00082">
    <property type="entry name" value="HisKA"/>
    <property type="match status" value="1"/>
</dbReference>
<dbReference type="PRINTS" id="PR00344">
    <property type="entry name" value="BCTRLSENSOR"/>
</dbReference>